<dbReference type="InterPro" id="IPR036259">
    <property type="entry name" value="MFS_trans_sf"/>
</dbReference>
<organism evidence="9 10">
    <name type="scientific">Cryoendolithus antarcticus</name>
    <dbReference type="NCBI Taxonomy" id="1507870"/>
    <lineage>
        <taxon>Eukaryota</taxon>
        <taxon>Fungi</taxon>
        <taxon>Dikarya</taxon>
        <taxon>Ascomycota</taxon>
        <taxon>Pezizomycotina</taxon>
        <taxon>Dothideomycetes</taxon>
        <taxon>Dothideomycetidae</taxon>
        <taxon>Cladosporiales</taxon>
        <taxon>Cladosporiaceae</taxon>
        <taxon>Cryoendolithus</taxon>
    </lineage>
</organism>
<dbReference type="Pfam" id="PF07690">
    <property type="entry name" value="MFS_1"/>
    <property type="match status" value="1"/>
</dbReference>
<dbReference type="AlphaFoldDB" id="A0A1V8SYV4"/>
<dbReference type="GO" id="GO:0005886">
    <property type="term" value="C:plasma membrane"/>
    <property type="evidence" value="ECO:0007669"/>
    <property type="project" value="TreeGrafter"/>
</dbReference>
<feature type="region of interest" description="Disordered" evidence="6">
    <location>
        <begin position="16"/>
        <end position="69"/>
    </location>
</feature>
<feature type="transmembrane region" description="Helical" evidence="7">
    <location>
        <begin position="139"/>
        <end position="157"/>
    </location>
</feature>
<dbReference type="STRING" id="1507870.A0A1V8SYV4"/>
<feature type="transmembrane region" description="Helical" evidence="7">
    <location>
        <begin position="196"/>
        <end position="220"/>
    </location>
</feature>
<dbReference type="InterPro" id="IPR020846">
    <property type="entry name" value="MFS_dom"/>
</dbReference>
<feature type="transmembrane region" description="Helical" evidence="7">
    <location>
        <begin position="394"/>
        <end position="416"/>
    </location>
</feature>
<keyword evidence="10" id="KW-1185">Reference proteome</keyword>
<comment type="subcellular location">
    <subcellularLocation>
        <location evidence="1">Membrane</location>
        <topology evidence="1">Multi-pass membrane protein</topology>
    </subcellularLocation>
</comment>
<gene>
    <name evidence="9" type="ORF">B0A48_10956</name>
</gene>
<feature type="compositionally biased region" description="Low complexity" evidence="6">
    <location>
        <begin position="55"/>
        <end position="64"/>
    </location>
</feature>
<dbReference type="CDD" id="cd17502">
    <property type="entry name" value="MFS_Azr1_MDR_like"/>
    <property type="match status" value="1"/>
</dbReference>
<accession>A0A1V8SYV4</accession>
<evidence type="ECO:0000256" key="5">
    <source>
        <dbReference type="ARBA" id="ARBA00023136"/>
    </source>
</evidence>
<keyword evidence="3 7" id="KW-0812">Transmembrane</keyword>
<dbReference type="InterPro" id="IPR011701">
    <property type="entry name" value="MFS"/>
</dbReference>
<feature type="transmembrane region" description="Helical" evidence="7">
    <location>
        <begin position="472"/>
        <end position="492"/>
    </location>
</feature>
<dbReference type="PANTHER" id="PTHR23501">
    <property type="entry name" value="MAJOR FACILITATOR SUPERFAMILY"/>
    <property type="match status" value="1"/>
</dbReference>
<feature type="transmembrane region" description="Helical" evidence="7">
    <location>
        <begin position="169"/>
        <end position="190"/>
    </location>
</feature>
<dbReference type="PROSITE" id="PS50850">
    <property type="entry name" value="MFS"/>
    <property type="match status" value="1"/>
</dbReference>
<evidence type="ECO:0000256" key="3">
    <source>
        <dbReference type="ARBA" id="ARBA00022692"/>
    </source>
</evidence>
<feature type="transmembrane region" description="Helical" evidence="7">
    <location>
        <begin position="227"/>
        <end position="252"/>
    </location>
</feature>
<dbReference type="Proteomes" id="UP000192596">
    <property type="component" value="Unassembled WGS sequence"/>
</dbReference>
<protein>
    <recommendedName>
        <fullName evidence="8">Major facilitator superfamily (MFS) profile domain-containing protein</fullName>
    </recommendedName>
</protein>
<dbReference type="EMBL" id="NAJO01000022">
    <property type="protein sequence ID" value="OQO04345.1"/>
    <property type="molecule type" value="Genomic_DNA"/>
</dbReference>
<dbReference type="InParanoid" id="A0A1V8SYV4"/>
<evidence type="ECO:0000313" key="10">
    <source>
        <dbReference type="Proteomes" id="UP000192596"/>
    </source>
</evidence>
<name>A0A1V8SYV4_9PEZI</name>
<dbReference type="Gene3D" id="1.20.1720.10">
    <property type="entry name" value="Multidrug resistance protein D"/>
    <property type="match status" value="1"/>
</dbReference>
<dbReference type="FunCoup" id="A0A1V8SYV4">
    <property type="interactions" value="108"/>
</dbReference>
<proteinExistence type="predicted"/>
<feature type="domain" description="Major facilitator superfamily (MFS) profile" evidence="8">
    <location>
        <begin position="74"/>
        <end position="457"/>
    </location>
</feature>
<feature type="transmembrane region" description="Helical" evidence="7">
    <location>
        <begin position="333"/>
        <end position="356"/>
    </location>
</feature>
<feature type="transmembrane region" description="Helical" evidence="7">
    <location>
        <begin position="109"/>
        <end position="127"/>
    </location>
</feature>
<evidence type="ECO:0000313" key="9">
    <source>
        <dbReference type="EMBL" id="OQO04345.1"/>
    </source>
</evidence>
<feature type="transmembrane region" description="Helical" evidence="7">
    <location>
        <begin position="368"/>
        <end position="388"/>
    </location>
</feature>
<feature type="transmembrane region" description="Helical" evidence="7">
    <location>
        <begin position="306"/>
        <end position="327"/>
    </location>
</feature>
<keyword evidence="5 7" id="KW-0472">Membrane</keyword>
<evidence type="ECO:0000256" key="1">
    <source>
        <dbReference type="ARBA" id="ARBA00004141"/>
    </source>
</evidence>
<evidence type="ECO:0000256" key="7">
    <source>
        <dbReference type="SAM" id="Phobius"/>
    </source>
</evidence>
<dbReference type="SUPFAM" id="SSF103473">
    <property type="entry name" value="MFS general substrate transporter"/>
    <property type="match status" value="1"/>
</dbReference>
<comment type="caution">
    <text evidence="9">The sequence shown here is derived from an EMBL/GenBank/DDBJ whole genome shotgun (WGS) entry which is preliminary data.</text>
</comment>
<dbReference type="GO" id="GO:0022857">
    <property type="term" value="F:transmembrane transporter activity"/>
    <property type="evidence" value="ECO:0007669"/>
    <property type="project" value="InterPro"/>
</dbReference>
<keyword evidence="4 7" id="KW-1133">Transmembrane helix</keyword>
<keyword evidence="2" id="KW-0813">Transport</keyword>
<dbReference type="PANTHER" id="PTHR23501:SF177">
    <property type="entry name" value="MAJOR FACILITATOR SUPERFAMILY (MFS) PROFILE DOMAIN-CONTAINING PROTEIN-RELATED"/>
    <property type="match status" value="1"/>
</dbReference>
<evidence type="ECO:0000256" key="2">
    <source>
        <dbReference type="ARBA" id="ARBA00022448"/>
    </source>
</evidence>
<sequence>MFSARWPAATYHFTQDVEEERSRHVRSTQPEWELQDMVETNRDTASRDEDEDGTSRSSKSGSSKHTAGQEELKAARMTTVVIALCSLDTTIVATAIPSITSQFKAVDNVGWYGSAFLLTVSTSQATWGQAYKHFDLKSAFLISIAIFEIGSLICGLAQSSIALIVGRAVTGLGAAGVVSGAYSIVAFSVVPHKRPAYMGILGATYAFASVFGPVLGGLFADKISWRWCFWINLPVGAAAVAMIALTFSTPTAQALDPARHRSLLTKLSYMDIPGLVTLTGAALFLLVYMIPLYFQFVQGCSAVTSAIRNLALIIPLTLSTMFCGAVMTLNGHFAILLVLGSVMGPIGCGLIYTLGVDPTATAWVGSQILAGIGLGMCFQTPVMAAQALAPQEDLATTSAIIIFFQTMGGAIFVSAAQSSFSNSIMSSVILQKDAGLMFKALTLGATELERILSTEEIQSVIAAYMDGLSTTFVMALVLAAFSILVSPLSPWVNVKEKVPVGMA</sequence>
<feature type="transmembrane region" description="Helical" evidence="7">
    <location>
        <begin position="272"/>
        <end position="294"/>
    </location>
</feature>
<evidence type="ECO:0000259" key="8">
    <source>
        <dbReference type="PROSITE" id="PS50850"/>
    </source>
</evidence>
<evidence type="ECO:0000256" key="4">
    <source>
        <dbReference type="ARBA" id="ARBA00022989"/>
    </source>
</evidence>
<evidence type="ECO:0000256" key="6">
    <source>
        <dbReference type="SAM" id="MobiDB-lite"/>
    </source>
</evidence>
<dbReference type="OrthoDB" id="10021397at2759"/>
<reference evidence="10" key="1">
    <citation type="submission" date="2017-03" db="EMBL/GenBank/DDBJ databases">
        <title>Genomes of endolithic fungi from Antarctica.</title>
        <authorList>
            <person name="Coleine C."/>
            <person name="Masonjones S."/>
            <person name="Stajich J.E."/>
        </authorList>
    </citation>
    <scope>NUCLEOTIDE SEQUENCE [LARGE SCALE GENOMIC DNA]</scope>
    <source>
        <strain evidence="10">CCFEE 5527</strain>
    </source>
</reference>